<feature type="chain" id="PRO_5015126176" description="Surface antigen domain-containing protein" evidence="1">
    <location>
        <begin position="27"/>
        <end position="121"/>
    </location>
</feature>
<dbReference type="PROSITE" id="PS51257">
    <property type="entry name" value="PROKAR_LIPOPROTEIN"/>
    <property type="match status" value="1"/>
</dbReference>
<name>A0A2P7RDT4_9GAMM</name>
<evidence type="ECO:0000313" key="3">
    <source>
        <dbReference type="Proteomes" id="UP000242181"/>
    </source>
</evidence>
<comment type="caution">
    <text evidence="2">The sequence shown here is derived from an EMBL/GenBank/DDBJ whole genome shotgun (WGS) entry which is preliminary data.</text>
</comment>
<dbReference type="EMBL" id="PXYH01000001">
    <property type="protein sequence ID" value="PSJ48350.1"/>
    <property type="molecule type" value="Genomic_DNA"/>
</dbReference>
<dbReference type="InterPro" id="IPR032258">
    <property type="entry name" value="DUF5061"/>
</dbReference>
<dbReference type="OrthoDB" id="6239412at2"/>
<dbReference type="Proteomes" id="UP000242181">
    <property type="component" value="Unassembled WGS sequence"/>
</dbReference>
<organism evidence="2 3">
    <name type="scientific">Zobellella taiwanensis</name>
    <dbReference type="NCBI Taxonomy" id="347535"/>
    <lineage>
        <taxon>Bacteria</taxon>
        <taxon>Pseudomonadati</taxon>
        <taxon>Pseudomonadota</taxon>
        <taxon>Gammaproteobacteria</taxon>
        <taxon>Aeromonadales</taxon>
        <taxon>Aeromonadaceae</taxon>
        <taxon>Zobellella</taxon>
    </lineage>
</organism>
<proteinExistence type="predicted"/>
<evidence type="ECO:0000313" key="2">
    <source>
        <dbReference type="EMBL" id="PSJ48350.1"/>
    </source>
</evidence>
<gene>
    <name evidence="2" type="ORF">C7I36_00565</name>
</gene>
<dbReference type="Pfam" id="PF16587">
    <property type="entry name" value="DUF5061"/>
    <property type="match status" value="1"/>
</dbReference>
<evidence type="ECO:0008006" key="4">
    <source>
        <dbReference type="Google" id="ProtNLM"/>
    </source>
</evidence>
<dbReference type="AlphaFoldDB" id="A0A2P7RDT4"/>
<reference evidence="2 3" key="1">
    <citation type="submission" date="2018-03" db="EMBL/GenBank/DDBJ databases">
        <title>The draft genome of Zobellella taiwanensis JCM 13381.</title>
        <authorList>
            <person name="Liu L."/>
            <person name="Li L."/>
            <person name="Wang T."/>
            <person name="Zhang X."/>
            <person name="Liang L."/>
        </authorList>
    </citation>
    <scope>NUCLEOTIDE SEQUENCE [LARGE SCALE GENOMIC DNA]</scope>
    <source>
        <strain evidence="2 3">JCM 13381</strain>
    </source>
</reference>
<protein>
    <recommendedName>
        <fullName evidence="4">Surface antigen domain-containing protein</fullName>
    </recommendedName>
</protein>
<keyword evidence="3" id="KW-1185">Reference proteome</keyword>
<feature type="signal peptide" evidence="1">
    <location>
        <begin position="1"/>
        <end position="26"/>
    </location>
</feature>
<keyword evidence="1" id="KW-0732">Signal</keyword>
<evidence type="ECO:0000256" key="1">
    <source>
        <dbReference type="SAM" id="SignalP"/>
    </source>
</evidence>
<accession>A0A2P7RDT4</accession>
<sequence length="121" mass="12561">MQLSKNKMLLPLVALGILAASGCASQQTGNPATSPAPVAGSNELSRYLNSAAPGSAATLAQTPWGNNLTVLANAPYFAASGRTCRELEVTQPTGSAELHIACKANNGDWTLTRPVTRLLNR</sequence>